<reference evidence="2 3" key="1">
    <citation type="submission" date="2023-03" db="EMBL/GenBank/DDBJ databases">
        <title>NovoSphingobium album sp. nov. isolated from polycyclic aromatic hydrocarbons- and heavy-metal polluted soil.</title>
        <authorList>
            <person name="Liu Z."/>
            <person name="Wang K."/>
        </authorList>
    </citation>
    <scope>NUCLEOTIDE SEQUENCE [LARGE SCALE GENOMIC DNA]</scope>
    <source>
        <strain evidence="2 3">H3SJ31-1</strain>
    </source>
</reference>
<dbReference type="Proteomes" id="UP001216253">
    <property type="component" value="Unassembled WGS sequence"/>
</dbReference>
<dbReference type="Pfam" id="PF20109">
    <property type="entry name" value="Trans_reg_dom"/>
    <property type="match status" value="1"/>
</dbReference>
<dbReference type="EMBL" id="JARESE010000041">
    <property type="protein sequence ID" value="MDE8652466.1"/>
    <property type="molecule type" value="Genomic_DNA"/>
</dbReference>
<name>A0ABT5WRU2_9SPHN</name>
<feature type="domain" description="Transcriptional regulator-like" evidence="1">
    <location>
        <begin position="6"/>
        <end position="60"/>
    </location>
</feature>
<proteinExistence type="predicted"/>
<gene>
    <name evidence="2" type="ORF">PYV00_12215</name>
</gene>
<keyword evidence="3" id="KW-1185">Reference proteome</keyword>
<accession>A0ABT5WRU2</accession>
<dbReference type="RefSeq" id="WP_275228549.1">
    <property type="nucleotide sequence ID" value="NZ_JARESE010000041.1"/>
</dbReference>
<evidence type="ECO:0000313" key="3">
    <source>
        <dbReference type="Proteomes" id="UP001216253"/>
    </source>
</evidence>
<dbReference type="InterPro" id="IPR045465">
    <property type="entry name" value="Trans_reg_dom"/>
</dbReference>
<evidence type="ECO:0000259" key="1">
    <source>
        <dbReference type="Pfam" id="PF20109"/>
    </source>
</evidence>
<protein>
    <submittedName>
        <fullName evidence="2">DUF6499 domain-containing protein</fullName>
    </submittedName>
</protein>
<evidence type="ECO:0000313" key="2">
    <source>
        <dbReference type="EMBL" id="MDE8652466.1"/>
    </source>
</evidence>
<comment type="caution">
    <text evidence="2">The sequence shown here is derived from an EMBL/GenBank/DDBJ whole genome shotgun (WGS) entry which is preliminary data.</text>
</comment>
<sequence length="61" mass="6592">MSGLPDWRDTVAYAAVLAGGRPALAWELLRRDPAYRADMRAVPASEAAAHFAALWGLHFPG</sequence>
<organism evidence="2 3">
    <name type="scientific">Novosphingobium album</name>
    <name type="common">ex Liu et al. 2023</name>
    <dbReference type="NCBI Taxonomy" id="3031130"/>
    <lineage>
        <taxon>Bacteria</taxon>
        <taxon>Pseudomonadati</taxon>
        <taxon>Pseudomonadota</taxon>
        <taxon>Alphaproteobacteria</taxon>
        <taxon>Sphingomonadales</taxon>
        <taxon>Sphingomonadaceae</taxon>
        <taxon>Novosphingobium</taxon>
    </lineage>
</organism>